<dbReference type="Pfam" id="PF07023">
    <property type="entry name" value="DUF1315"/>
    <property type="match status" value="1"/>
</dbReference>
<sequence length="92" mass="10142">MKSFADVIAEMTPETYKTLKLAVEIGKWADGTKLTTEQKELTLQAMILWEQDNLPEEERTGYLGGQECGSKAKKELTPEQAALFAPAAGTLH</sequence>
<dbReference type="Proteomes" id="UP001294570">
    <property type="component" value="Unassembled WGS sequence"/>
</dbReference>
<organism evidence="1 2">
    <name type="scientific">Denitrificimonas halotolerans</name>
    <dbReference type="NCBI Taxonomy" id="3098930"/>
    <lineage>
        <taxon>Bacteria</taxon>
        <taxon>Pseudomonadati</taxon>
        <taxon>Pseudomonadota</taxon>
        <taxon>Gammaproteobacteria</taxon>
        <taxon>Pseudomonadales</taxon>
        <taxon>Pseudomonadaceae</taxon>
        <taxon>Denitrificimonas</taxon>
    </lineage>
</organism>
<gene>
    <name evidence="1" type="ORF">TOI97_04680</name>
</gene>
<proteinExistence type="predicted"/>
<name>A0ABU5GR60_9GAMM</name>
<comment type="caution">
    <text evidence="1">The sequence shown here is derived from an EMBL/GenBank/DDBJ whole genome shotgun (WGS) entry which is preliminary data.</text>
</comment>
<accession>A0ABU5GR60</accession>
<keyword evidence="2" id="KW-1185">Reference proteome</keyword>
<protein>
    <submittedName>
        <fullName evidence="1">DUF1315 family protein</fullName>
    </submittedName>
</protein>
<reference evidence="1 2" key="1">
    <citation type="submission" date="2023-12" db="EMBL/GenBank/DDBJ databases">
        <title>Denitrificimonas halotolerans sp. nov.,a novel species isolated from landfill leachate.</title>
        <authorList>
            <person name="Wang S."/>
        </authorList>
    </citation>
    <scope>NUCLEOTIDE SEQUENCE [LARGE SCALE GENOMIC DNA]</scope>
    <source>
        <strain evidence="1 2">JX-1</strain>
    </source>
</reference>
<dbReference type="RefSeq" id="WP_321552958.1">
    <property type="nucleotide sequence ID" value="NZ_JAXIVU010000004.1"/>
</dbReference>
<dbReference type="EMBL" id="JAXIVU010000004">
    <property type="protein sequence ID" value="MDY7218865.1"/>
    <property type="molecule type" value="Genomic_DNA"/>
</dbReference>
<dbReference type="InterPro" id="IPR009749">
    <property type="entry name" value="DUF1315"/>
</dbReference>
<evidence type="ECO:0000313" key="2">
    <source>
        <dbReference type="Proteomes" id="UP001294570"/>
    </source>
</evidence>
<evidence type="ECO:0000313" key="1">
    <source>
        <dbReference type="EMBL" id="MDY7218865.1"/>
    </source>
</evidence>